<dbReference type="RefSeq" id="WP_137339048.1">
    <property type="nucleotide sequence ID" value="NZ_BSQH01000011.1"/>
</dbReference>
<proteinExistence type="predicted"/>
<reference evidence="1 2" key="1">
    <citation type="submission" date="2019-05" db="EMBL/GenBank/DDBJ databases">
        <title>Dyadobacter AR-3-8 sp. nov., isolated from arctic soil.</title>
        <authorList>
            <person name="Chaudhary D.K."/>
        </authorList>
    </citation>
    <scope>NUCLEOTIDE SEQUENCE [LARGE SCALE GENOMIC DNA]</scope>
    <source>
        <strain evidence="1 2">AR-3-8</strain>
    </source>
</reference>
<name>A0A4U6D7J7_9BACT</name>
<protein>
    <submittedName>
        <fullName evidence="1">DUF2911 domain-containing protein</fullName>
    </submittedName>
</protein>
<keyword evidence="2" id="KW-1185">Reference proteome</keyword>
<dbReference type="Pfam" id="PF11138">
    <property type="entry name" value="DUF2911"/>
    <property type="match status" value="1"/>
</dbReference>
<organism evidence="1 2">
    <name type="scientific">Dyadobacter frigoris</name>
    <dbReference type="NCBI Taxonomy" id="2576211"/>
    <lineage>
        <taxon>Bacteria</taxon>
        <taxon>Pseudomonadati</taxon>
        <taxon>Bacteroidota</taxon>
        <taxon>Cytophagia</taxon>
        <taxon>Cytophagales</taxon>
        <taxon>Spirosomataceae</taxon>
        <taxon>Dyadobacter</taxon>
    </lineage>
</organism>
<sequence length="264" mass="29759">MLKSKTSATFIGHKEITEVEVSYSRPLAKGRTIFDGLVPFGKVWRTGANGNTMITFSSDVLIQGTILRQGTYALYTVPGASSWDIIFYSNYSNYGLPRPWIPNDVVLKVSVERHSLDYHTEAMTINLNLLSNSSGELEILWEKTSVKLIFRIPVQTQKESEVILLGGIPETDYYCAAEFYASQGNDPVRALWSISSVIQNNEDLPYFYYWLKSLLDAKTGDWKSAVETARIALDGALKAQNERYSEMIRSSLVEWTAFHTLPDS</sequence>
<accession>A0A4U6D7J7</accession>
<comment type="caution">
    <text evidence="1">The sequence shown here is derived from an EMBL/GenBank/DDBJ whole genome shotgun (WGS) entry which is preliminary data.</text>
</comment>
<dbReference type="EMBL" id="SZVO01000002">
    <property type="protein sequence ID" value="TKT93372.1"/>
    <property type="molecule type" value="Genomic_DNA"/>
</dbReference>
<dbReference type="InterPro" id="IPR021314">
    <property type="entry name" value="DUF2911"/>
</dbReference>
<dbReference type="OrthoDB" id="195456at2"/>
<dbReference type="Proteomes" id="UP000304900">
    <property type="component" value="Unassembled WGS sequence"/>
</dbReference>
<evidence type="ECO:0000313" key="2">
    <source>
        <dbReference type="Proteomes" id="UP000304900"/>
    </source>
</evidence>
<gene>
    <name evidence="1" type="ORF">FDK13_05845</name>
</gene>
<dbReference type="AlphaFoldDB" id="A0A4U6D7J7"/>
<evidence type="ECO:0000313" key="1">
    <source>
        <dbReference type="EMBL" id="TKT93372.1"/>
    </source>
</evidence>